<evidence type="ECO:0000313" key="2">
    <source>
        <dbReference type="EMBL" id="MCX2564348.1"/>
    </source>
</evidence>
<dbReference type="InterPro" id="IPR050266">
    <property type="entry name" value="AB_hydrolase_sf"/>
</dbReference>
<dbReference type="PANTHER" id="PTHR43798:SF33">
    <property type="entry name" value="HYDROLASE, PUTATIVE (AFU_ORTHOLOGUE AFUA_2G14860)-RELATED"/>
    <property type="match status" value="1"/>
</dbReference>
<dbReference type="EMBL" id="JAPIUZ010000005">
    <property type="protein sequence ID" value="MCX2564348.1"/>
    <property type="molecule type" value="Genomic_DNA"/>
</dbReference>
<dbReference type="Proteomes" id="UP001301152">
    <property type="component" value="Unassembled WGS sequence"/>
</dbReference>
<evidence type="ECO:0000259" key="1">
    <source>
        <dbReference type="Pfam" id="PF00561"/>
    </source>
</evidence>
<dbReference type="Pfam" id="PF00561">
    <property type="entry name" value="Abhydrolase_1"/>
    <property type="match status" value="1"/>
</dbReference>
<proteinExistence type="predicted"/>
<sequence>MPDVAGHPEIYFRQVGDYDLAIRDAGAGEGLPLVLIHGFGGSINSWFLTQNALAAGRRVIAFDLPGHGSSCLHVGEGTLRAFASIVSHMLTEMELPRVHLMGHSLGGGIALSLAQLRPDQAASLSLIAPAALGAEVNAEFLYNFIEADDPAAMRLVLEKLVAAKILIGRKAVEDVLSNHNVAGVREALHHIVNACFDGSRQRQILRSVFTTTDIPAQVIWGVEDAILPASHGQGLPSRVTVHFLEGAGHMPQLEKAAEVNALIRSFLMRAEAEAGL</sequence>
<gene>
    <name evidence="2" type="ORF">OQ497_10300</name>
</gene>
<keyword evidence="2" id="KW-0378">Hydrolase</keyword>
<name>A0ABT3QGD7_9PROT</name>
<dbReference type="Gene3D" id="3.40.50.1820">
    <property type="entry name" value="alpha/beta hydrolase"/>
    <property type="match status" value="1"/>
</dbReference>
<evidence type="ECO:0000313" key="3">
    <source>
        <dbReference type="Proteomes" id="UP001301152"/>
    </source>
</evidence>
<feature type="domain" description="AB hydrolase-1" evidence="1">
    <location>
        <begin position="32"/>
        <end position="256"/>
    </location>
</feature>
<dbReference type="GO" id="GO:0016787">
    <property type="term" value="F:hydrolase activity"/>
    <property type="evidence" value="ECO:0007669"/>
    <property type="project" value="UniProtKB-KW"/>
</dbReference>
<dbReference type="PRINTS" id="PR00111">
    <property type="entry name" value="ABHYDROLASE"/>
</dbReference>
<accession>A0ABT3QGD7</accession>
<keyword evidence="3" id="KW-1185">Reference proteome</keyword>
<dbReference type="SUPFAM" id="SSF53474">
    <property type="entry name" value="alpha/beta-Hydrolases"/>
    <property type="match status" value="1"/>
</dbReference>
<dbReference type="RefSeq" id="WP_086553683.1">
    <property type="nucleotide sequence ID" value="NZ_JAPIUZ010000005.1"/>
</dbReference>
<comment type="caution">
    <text evidence="2">The sequence shown here is derived from an EMBL/GenBank/DDBJ whole genome shotgun (WGS) entry which is preliminary data.</text>
</comment>
<organism evidence="2 3">
    <name type="scientific">Acetobacter thailandicus</name>
    <dbReference type="NCBI Taxonomy" id="1502842"/>
    <lineage>
        <taxon>Bacteria</taxon>
        <taxon>Pseudomonadati</taxon>
        <taxon>Pseudomonadota</taxon>
        <taxon>Alphaproteobacteria</taxon>
        <taxon>Acetobacterales</taxon>
        <taxon>Acetobacteraceae</taxon>
        <taxon>Acetobacter</taxon>
    </lineage>
</organism>
<protein>
    <submittedName>
        <fullName evidence="2">Alpha/beta fold hydrolase</fullName>
    </submittedName>
</protein>
<dbReference type="InterPro" id="IPR000073">
    <property type="entry name" value="AB_hydrolase_1"/>
</dbReference>
<dbReference type="InterPro" id="IPR029058">
    <property type="entry name" value="AB_hydrolase_fold"/>
</dbReference>
<dbReference type="PANTHER" id="PTHR43798">
    <property type="entry name" value="MONOACYLGLYCEROL LIPASE"/>
    <property type="match status" value="1"/>
</dbReference>
<reference evidence="2 3" key="1">
    <citation type="submission" date="2022-11" db="EMBL/GenBank/DDBJ databases">
        <title>Genome sequencing of Acetobacter type strain.</title>
        <authorList>
            <person name="Heo J."/>
            <person name="Lee D."/>
            <person name="Han B.-H."/>
            <person name="Hong S.-B."/>
            <person name="Kwon S.-W."/>
        </authorList>
    </citation>
    <scope>NUCLEOTIDE SEQUENCE [LARGE SCALE GENOMIC DNA]</scope>
    <source>
        <strain evidence="2 3">KACC 21253</strain>
    </source>
</reference>